<keyword evidence="11" id="KW-1185">Reference proteome</keyword>
<dbReference type="InterPro" id="IPR016903">
    <property type="entry name" value="Nucleolar_cplx-assoc_3"/>
</dbReference>
<feature type="region of interest" description="Disordered" evidence="7">
    <location>
        <begin position="1"/>
        <end position="67"/>
    </location>
</feature>
<comment type="subcellular location">
    <subcellularLocation>
        <location evidence="1">Nucleus</location>
        <location evidence="1">Nucleolus</location>
    </subcellularLocation>
</comment>
<name>A0A226DFJ4_FOLCA</name>
<feature type="compositionally biased region" description="Basic residues" evidence="7">
    <location>
        <begin position="1"/>
        <end position="34"/>
    </location>
</feature>
<proteinExistence type="inferred from homology"/>
<dbReference type="OMA" id="HYCPQVR"/>
<evidence type="ECO:0000256" key="4">
    <source>
        <dbReference type="ARBA" id="ARBA00023242"/>
    </source>
</evidence>
<dbReference type="Pfam" id="PF03914">
    <property type="entry name" value="CBF"/>
    <property type="match status" value="1"/>
</dbReference>
<comment type="similarity">
    <text evidence="2">Belongs to the CBF/MAK21 family.</text>
</comment>
<evidence type="ECO:0000259" key="9">
    <source>
        <dbReference type="Pfam" id="PF07540"/>
    </source>
</evidence>
<accession>A0A226DFJ4</accession>
<dbReference type="SUPFAM" id="SSF48371">
    <property type="entry name" value="ARM repeat"/>
    <property type="match status" value="1"/>
</dbReference>
<organism evidence="10 11">
    <name type="scientific">Folsomia candida</name>
    <name type="common">Springtail</name>
    <dbReference type="NCBI Taxonomy" id="158441"/>
    <lineage>
        <taxon>Eukaryota</taxon>
        <taxon>Metazoa</taxon>
        <taxon>Ecdysozoa</taxon>
        <taxon>Arthropoda</taxon>
        <taxon>Hexapoda</taxon>
        <taxon>Collembola</taxon>
        <taxon>Entomobryomorpha</taxon>
        <taxon>Isotomoidea</taxon>
        <taxon>Isotomidae</taxon>
        <taxon>Proisotominae</taxon>
        <taxon>Folsomia</taxon>
    </lineage>
</organism>
<feature type="domain" description="CCAAT-binding factor" evidence="8">
    <location>
        <begin position="547"/>
        <end position="698"/>
    </location>
</feature>
<dbReference type="Proteomes" id="UP000198287">
    <property type="component" value="Unassembled WGS sequence"/>
</dbReference>
<evidence type="ECO:0000256" key="6">
    <source>
        <dbReference type="ARBA" id="ARBA00032937"/>
    </source>
</evidence>
<evidence type="ECO:0000256" key="7">
    <source>
        <dbReference type="SAM" id="MobiDB-lite"/>
    </source>
</evidence>
<dbReference type="GO" id="GO:0003682">
    <property type="term" value="F:chromatin binding"/>
    <property type="evidence" value="ECO:0007669"/>
    <property type="project" value="TreeGrafter"/>
</dbReference>
<sequence length="784" mass="89430">MGSKNRKSKKGGISLAKRKNIKGGKMSSGKKTKSKSVVLARRKLQSDIRKKLHNKNNPHRAGGPPEVNMEDVLDMIDDEDLAHLKGDQFKDRQYLVNSQSKHETKRKLKTDDDEMELEEQYERKLRKVEESEKQYKMLLPVKTKSGFHTQREEIKDEEADDRSVEVAVKTDHTAHRGDGDENSMANVLVSFGKLIGERTNALYQYRLRIGTMSASFLEDPQNRLKNLDALLMIMDGNDPRVSFIVPKLCALSLMKIFKDVLPSYAIKHSGSEGTKLKKDTLHLQTFENNLLSKYKLYLKKLESYVSKFCPKRRPPVPFSDAEASTGTVSLECMCGMLISHPYFNMSTNIANFLVPYLNNWNPLIRTKVFNSIKSLFRQDKRGEISYEIIRRINDVIKSKMAGKGSRVVHQEVLNVLLALRIKEADLQKEKEEETHSTKKLTFEQRRMLSKRQRKKAKDLVLLEKELLEASAEENKERKSHFLTEITKLVFTIYFRALKNESNSQILSCVLEGLSKFAHVINIDFFDDILKVLERLLNEGHLKPRQILLCISTVLAVLDGQGSALTLDPTSFHKHLYATLTNLRLGKGETDVGIALRCARLGLGRHKMPGPRAVAFAKRLSTTALQLEHQDAAAILVELKQILRLQPTVNVLFDCDGGGASGVYLPELADPDHSCANASTMWEMTSLMAHYHPWVSQLARSLVSPNEKMPLELMNVLPEVICQKFNPRNTEFEFNPSIPEKKVNLLKSKQRHHHFTPKTELMKEFIEEIDINSDVTKELENIEFV</sequence>
<dbReference type="Pfam" id="PF07540">
    <property type="entry name" value="NOC3p"/>
    <property type="match status" value="1"/>
</dbReference>
<reference evidence="10 11" key="1">
    <citation type="submission" date="2015-12" db="EMBL/GenBank/DDBJ databases">
        <title>The genome of Folsomia candida.</title>
        <authorList>
            <person name="Faddeeva A."/>
            <person name="Derks M.F."/>
            <person name="Anvar Y."/>
            <person name="Smit S."/>
            <person name="Van Straalen N."/>
            <person name="Roelofs D."/>
        </authorList>
    </citation>
    <scope>NUCLEOTIDE SEQUENCE [LARGE SCALE GENOMIC DNA]</scope>
    <source>
        <strain evidence="10 11">VU population</strain>
        <tissue evidence="10">Whole body</tissue>
    </source>
</reference>
<keyword evidence="3" id="KW-0175">Coiled coil</keyword>
<evidence type="ECO:0000256" key="2">
    <source>
        <dbReference type="ARBA" id="ARBA00007797"/>
    </source>
</evidence>
<dbReference type="PANTHER" id="PTHR14428">
    <property type="entry name" value="NUCLEOLAR COMPLEX PROTEIN 3"/>
    <property type="match status" value="1"/>
</dbReference>
<gene>
    <name evidence="10" type="ORF">Fcan01_21337</name>
</gene>
<dbReference type="OrthoDB" id="10263597at2759"/>
<evidence type="ECO:0000256" key="1">
    <source>
        <dbReference type="ARBA" id="ARBA00004604"/>
    </source>
</evidence>
<evidence type="ECO:0000256" key="5">
    <source>
        <dbReference type="ARBA" id="ARBA00032701"/>
    </source>
</evidence>
<dbReference type="EMBL" id="LNIX01000020">
    <property type="protein sequence ID" value="OXA43949.1"/>
    <property type="molecule type" value="Genomic_DNA"/>
</dbReference>
<dbReference type="InterPro" id="IPR011501">
    <property type="entry name" value="Noc3_N"/>
</dbReference>
<dbReference type="AlphaFoldDB" id="A0A226DFJ4"/>
<keyword evidence="4" id="KW-0539">Nucleus</keyword>
<evidence type="ECO:0000313" key="11">
    <source>
        <dbReference type="Proteomes" id="UP000198287"/>
    </source>
</evidence>
<dbReference type="PANTHER" id="PTHR14428:SF5">
    <property type="entry name" value="NUCLEOLAR COMPLEX PROTEIN 3 HOMOLOG"/>
    <property type="match status" value="1"/>
</dbReference>
<dbReference type="InterPro" id="IPR005612">
    <property type="entry name" value="CCAAT-binding_factor"/>
</dbReference>
<protein>
    <recommendedName>
        <fullName evidence="6">NOC3-like protein</fullName>
    </recommendedName>
    <alternativeName>
        <fullName evidence="5">Nucleolar complex-associated protein 3-like protein</fullName>
    </alternativeName>
</protein>
<comment type="caution">
    <text evidence="10">The sequence shown here is derived from an EMBL/GenBank/DDBJ whole genome shotgun (WGS) entry which is preliminary data.</text>
</comment>
<dbReference type="GO" id="GO:0005730">
    <property type="term" value="C:nucleolus"/>
    <property type="evidence" value="ECO:0007669"/>
    <property type="project" value="UniProtKB-SubCell"/>
</dbReference>
<evidence type="ECO:0000256" key="3">
    <source>
        <dbReference type="ARBA" id="ARBA00023054"/>
    </source>
</evidence>
<feature type="domain" description="Nucleolar complex-associated protein 3 N-terminal" evidence="9">
    <location>
        <begin position="206"/>
        <end position="297"/>
    </location>
</feature>
<evidence type="ECO:0000259" key="8">
    <source>
        <dbReference type="Pfam" id="PF03914"/>
    </source>
</evidence>
<evidence type="ECO:0000313" key="10">
    <source>
        <dbReference type="EMBL" id="OXA43949.1"/>
    </source>
</evidence>
<dbReference type="GO" id="GO:0006270">
    <property type="term" value="P:DNA replication initiation"/>
    <property type="evidence" value="ECO:0007669"/>
    <property type="project" value="TreeGrafter"/>
</dbReference>
<dbReference type="STRING" id="158441.A0A226DFJ4"/>
<dbReference type="InterPro" id="IPR016024">
    <property type="entry name" value="ARM-type_fold"/>
</dbReference>